<dbReference type="PANTHER" id="PTHR11579:SF0">
    <property type="entry name" value="PROTEIN-L-ISOASPARTATE(D-ASPARTATE) O-METHYLTRANSFERASE"/>
    <property type="match status" value="1"/>
</dbReference>
<evidence type="ECO:0000256" key="4">
    <source>
        <dbReference type="ARBA" id="ARBA00013346"/>
    </source>
</evidence>
<dbReference type="Proteomes" id="UP001595645">
    <property type="component" value="Unassembled WGS sequence"/>
</dbReference>
<dbReference type="CDD" id="cd02440">
    <property type="entry name" value="AdoMet_MTases"/>
    <property type="match status" value="1"/>
</dbReference>
<keyword evidence="7" id="KW-0808">Transferase</keyword>
<protein>
    <recommendedName>
        <fullName evidence="4">Protein-L-isoaspartate O-methyltransferase</fullName>
        <ecNumber evidence="3">2.1.1.77</ecNumber>
    </recommendedName>
    <alternativeName>
        <fullName evidence="11">L-isoaspartyl protein carboxyl methyltransferase</fullName>
    </alternativeName>
    <alternativeName>
        <fullName evidence="9">Protein L-isoaspartyl methyltransferase</fullName>
    </alternativeName>
    <alternativeName>
        <fullName evidence="10">Protein-beta-aspartate methyltransferase</fullName>
    </alternativeName>
</protein>
<evidence type="ECO:0000256" key="3">
    <source>
        <dbReference type="ARBA" id="ARBA00011890"/>
    </source>
</evidence>
<evidence type="ECO:0000256" key="7">
    <source>
        <dbReference type="ARBA" id="ARBA00022679"/>
    </source>
</evidence>
<dbReference type="EMBL" id="JBHRWK010000094">
    <property type="protein sequence ID" value="MFC3455533.1"/>
    <property type="molecule type" value="Genomic_DNA"/>
</dbReference>
<sequence length="384" mass="41662">MGDAHSATGLADELISADALSAEYRPAFLAAAREGFAPARFWYKDDDDAKDEVVDRADDPDRWTSLVYSDRALVTQFDDGQTVWPDIGYRPTSSASMPSVVAGMLKALDVHTGHSVLEIGTGTGWNAALLAEIVGGKGRVSSVEIDPGVADQARRNLDAAGYGTVETVVADAAVSVAGGNRFDRIIATAGVHVGQLPYAWVEAVTPGGVIVAPMRADMASGPLVRFVVDEDGTATGRAVPWLQVGFMDMRTHRVAAADLGALRWDDPAADLTDTDLAPWVPLLADDHRWPIAVALSDCRYDVWERTEGRPHGVAWLCHVLSGSWASVVPAGNERFAVRQHGPRRLWDEAEAAYRWWQRRGEPPLSAWRWTITPDRQSITLDSAR</sequence>
<keyword evidence="5" id="KW-0963">Cytoplasm</keyword>
<evidence type="ECO:0000256" key="6">
    <source>
        <dbReference type="ARBA" id="ARBA00022603"/>
    </source>
</evidence>
<evidence type="ECO:0000256" key="11">
    <source>
        <dbReference type="ARBA" id="ARBA00031350"/>
    </source>
</evidence>
<dbReference type="Gene3D" id="3.40.50.150">
    <property type="entry name" value="Vaccinia Virus protein VP39"/>
    <property type="match status" value="1"/>
</dbReference>
<evidence type="ECO:0000256" key="5">
    <source>
        <dbReference type="ARBA" id="ARBA00022490"/>
    </source>
</evidence>
<name>A0ABV7PAQ4_9PSEU</name>
<dbReference type="InterPro" id="IPR000682">
    <property type="entry name" value="PCMT"/>
</dbReference>
<comment type="similarity">
    <text evidence="2">Belongs to the methyltransferase superfamily. L-isoaspartyl/D-aspartyl protein methyltransferase family.</text>
</comment>
<keyword evidence="8" id="KW-0949">S-adenosyl-L-methionine</keyword>
<evidence type="ECO:0000313" key="12">
    <source>
        <dbReference type="EMBL" id="MFC3455533.1"/>
    </source>
</evidence>
<dbReference type="PANTHER" id="PTHR11579">
    <property type="entry name" value="PROTEIN-L-ISOASPARTATE O-METHYLTRANSFERASE"/>
    <property type="match status" value="1"/>
</dbReference>
<reference evidence="13" key="1">
    <citation type="journal article" date="2019" name="Int. J. Syst. Evol. Microbiol.">
        <title>The Global Catalogue of Microorganisms (GCM) 10K type strain sequencing project: providing services to taxonomists for standard genome sequencing and annotation.</title>
        <authorList>
            <consortium name="The Broad Institute Genomics Platform"/>
            <consortium name="The Broad Institute Genome Sequencing Center for Infectious Disease"/>
            <person name="Wu L."/>
            <person name="Ma J."/>
        </authorList>
    </citation>
    <scope>NUCLEOTIDE SEQUENCE [LARGE SCALE GENOMIC DNA]</scope>
    <source>
        <strain evidence="13">CGMCC 4.7676</strain>
    </source>
</reference>
<keyword evidence="6 12" id="KW-0489">Methyltransferase</keyword>
<evidence type="ECO:0000256" key="9">
    <source>
        <dbReference type="ARBA" id="ARBA00030757"/>
    </source>
</evidence>
<comment type="subcellular location">
    <subcellularLocation>
        <location evidence="1">Cytoplasm</location>
    </subcellularLocation>
</comment>
<dbReference type="GO" id="GO:0008168">
    <property type="term" value="F:methyltransferase activity"/>
    <property type="evidence" value="ECO:0007669"/>
    <property type="project" value="UniProtKB-KW"/>
</dbReference>
<dbReference type="InterPro" id="IPR029063">
    <property type="entry name" value="SAM-dependent_MTases_sf"/>
</dbReference>
<comment type="caution">
    <text evidence="12">The sequence shown here is derived from an EMBL/GenBank/DDBJ whole genome shotgun (WGS) entry which is preliminary data.</text>
</comment>
<evidence type="ECO:0000313" key="13">
    <source>
        <dbReference type="Proteomes" id="UP001595645"/>
    </source>
</evidence>
<evidence type="ECO:0000256" key="1">
    <source>
        <dbReference type="ARBA" id="ARBA00004496"/>
    </source>
</evidence>
<gene>
    <name evidence="12" type="ORF">ACFOSH_39395</name>
</gene>
<accession>A0ABV7PAQ4</accession>
<dbReference type="RefSeq" id="WP_378246065.1">
    <property type="nucleotide sequence ID" value="NZ_JBHRWK010000094.1"/>
</dbReference>
<evidence type="ECO:0000256" key="2">
    <source>
        <dbReference type="ARBA" id="ARBA00005369"/>
    </source>
</evidence>
<dbReference type="SUPFAM" id="SSF53335">
    <property type="entry name" value="S-adenosyl-L-methionine-dependent methyltransferases"/>
    <property type="match status" value="1"/>
</dbReference>
<keyword evidence="13" id="KW-1185">Reference proteome</keyword>
<organism evidence="12 13">
    <name type="scientific">Amycolatopsis speibonae</name>
    <dbReference type="NCBI Taxonomy" id="1450224"/>
    <lineage>
        <taxon>Bacteria</taxon>
        <taxon>Bacillati</taxon>
        <taxon>Actinomycetota</taxon>
        <taxon>Actinomycetes</taxon>
        <taxon>Pseudonocardiales</taxon>
        <taxon>Pseudonocardiaceae</taxon>
        <taxon>Amycolatopsis</taxon>
    </lineage>
</organism>
<dbReference type="EC" id="2.1.1.77" evidence="3"/>
<evidence type="ECO:0000256" key="10">
    <source>
        <dbReference type="ARBA" id="ARBA00031323"/>
    </source>
</evidence>
<dbReference type="GO" id="GO:0032259">
    <property type="term" value="P:methylation"/>
    <property type="evidence" value="ECO:0007669"/>
    <property type="project" value="UniProtKB-KW"/>
</dbReference>
<evidence type="ECO:0000256" key="8">
    <source>
        <dbReference type="ARBA" id="ARBA00022691"/>
    </source>
</evidence>
<dbReference type="Pfam" id="PF01135">
    <property type="entry name" value="PCMT"/>
    <property type="match status" value="1"/>
</dbReference>
<proteinExistence type="inferred from homology"/>